<comment type="caution">
    <text evidence="2">The sequence shown here is derived from an EMBL/GenBank/DDBJ whole genome shotgun (WGS) entry which is preliminary data.</text>
</comment>
<feature type="region of interest" description="Disordered" evidence="1">
    <location>
        <begin position="29"/>
        <end position="135"/>
    </location>
</feature>
<evidence type="ECO:0000313" key="3">
    <source>
        <dbReference type="Proteomes" id="UP000073492"/>
    </source>
</evidence>
<evidence type="ECO:0000256" key="1">
    <source>
        <dbReference type="SAM" id="MobiDB-lite"/>
    </source>
</evidence>
<protein>
    <submittedName>
        <fullName evidence="2">Uncharacterized protein</fullName>
    </submittedName>
</protein>
<name>A0A139I118_9PEZI</name>
<gene>
    <name evidence="2" type="ORF">AC579_175</name>
</gene>
<proteinExistence type="predicted"/>
<dbReference type="AlphaFoldDB" id="A0A139I118"/>
<feature type="compositionally biased region" description="Acidic residues" evidence="1">
    <location>
        <begin position="49"/>
        <end position="58"/>
    </location>
</feature>
<evidence type="ECO:0000313" key="2">
    <source>
        <dbReference type="EMBL" id="KXT08333.1"/>
    </source>
</evidence>
<feature type="compositionally biased region" description="Low complexity" evidence="1">
    <location>
        <begin position="30"/>
        <end position="40"/>
    </location>
</feature>
<keyword evidence="3" id="KW-1185">Reference proteome</keyword>
<feature type="region of interest" description="Disordered" evidence="1">
    <location>
        <begin position="186"/>
        <end position="209"/>
    </location>
</feature>
<sequence length="209" mass="22759">MTAANASAPVLAVVMASQQDYESSFLFDGEPATAEPATAPGFQDMAELSGDEDSDEAYESGPASPAPAEEPDTSDSEAERSDSGRVLNRTERRALQRERAKARIAAQQAAREAVEEAAEEKQESESTEEVVLLSAPATNRKFPSWQRARDFCPKTTLEKPQQEPVQEARAKYLISKRLSCCRYGNPKKNKGVKGARPKRGSYCSVTAAR</sequence>
<feature type="compositionally biased region" description="Basic residues" evidence="1">
    <location>
        <begin position="186"/>
        <end position="199"/>
    </location>
</feature>
<feature type="compositionally biased region" description="Basic and acidic residues" evidence="1">
    <location>
        <begin position="77"/>
        <end position="101"/>
    </location>
</feature>
<dbReference type="EMBL" id="LFZO01000459">
    <property type="protein sequence ID" value="KXT08333.1"/>
    <property type="molecule type" value="Genomic_DNA"/>
</dbReference>
<reference evidence="2 3" key="1">
    <citation type="submission" date="2015-07" db="EMBL/GenBank/DDBJ databases">
        <title>Comparative genomics of the Sigatoka disease complex on banana suggests a link between parallel evolutionary changes in Pseudocercospora fijiensis and Pseudocercospora eumusae and increased virulence on the banana host.</title>
        <authorList>
            <person name="Chang T.-C."/>
            <person name="Salvucci A."/>
            <person name="Crous P.W."/>
            <person name="Stergiopoulos I."/>
        </authorList>
    </citation>
    <scope>NUCLEOTIDE SEQUENCE [LARGE SCALE GENOMIC DNA]</scope>
    <source>
        <strain evidence="2 3">CBS 116634</strain>
    </source>
</reference>
<organism evidence="2 3">
    <name type="scientific">Pseudocercospora musae</name>
    <dbReference type="NCBI Taxonomy" id="113226"/>
    <lineage>
        <taxon>Eukaryota</taxon>
        <taxon>Fungi</taxon>
        <taxon>Dikarya</taxon>
        <taxon>Ascomycota</taxon>
        <taxon>Pezizomycotina</taxon>
        <taxon>Dothideomycetes</taxon>
        <taxon>Dothideomycetidae</taxon>
        <taxon>Mycosphaerellales</taxon>
        <taxon>Mycosphaerellaceae</taxon>
        <taxon>Pseudocercospora</taxon>
    </lineage>
</organism>
<dbReference type="Proteomes" id="UP000073492">
    <property type="component" value="Unassembled WGS sequence"/>
</dbReference>
<accession>A0A139I118</accession>